<dbReference type="Proteomes" id="UP001163956">
    <property type="component" value="Segment"/>
</dbReference>
<gene>
    <name evidence="2" type="ORF">pEaSNUABM57_00042</name>
</gene>
<evidence type="ECO:0000313" key="3">
    <source>
        <dbReference type="Proteomes" id="UP001163956"/>
    </source>
</evidence>
<keyword evidence="3" id="KW-1185">Reference proteome</keyword>
<evidence type="ECO:0008006" key="4">
    <source>
        <dbReference type="Google" id="ProtNLM"/>
    </source>
</evidence>
<name>A0A9E8YY61_9CAUD</name>
<sequence>MCFSPKIKTPKVDTNQVRAVDPAPLTEAPKGILFGGEDDADAAKDGMSSEVPTGGKKSLKVKLEDTPSKTLKDDKAKKQTGTKASIRKSVFNKKS</sequence>
<feature type="compositionally biased region" description="Basic and acidic residues" evidence="1">
    <location>
        <begin position="61"/>
        <end position="77"/>
    </location>
</feature>
<dbReference type="Pfam" id="PF17570">
    <property type="entry name" value="T7-like_gp67"/>
    <property type="match status" value="1"/>
</dbReference>
<evidence type="ECO:0000256" key="1">
    <source>
        <dbReference type="SAM" id="MobiDB-lite"/>
    </source>
</evidence>
<protein>
    <recommendedName>
        <fullName evidence="4">Virion protein</fullName>
    </recommendedName>
</protein>
<accession>A0A9E8YY61</accession>
<dbReference type="InterPro" id="IPR020134">
    <property type="entry name" value="Phage_T7-like_6.7"/>
</dbReference>
<feature type="region of interest" description="Disordered" evidence="1">
    <location>
        <begin position="1"/>
        <end position="95"/>
    </location>
</feature>
<reference evidence="2" key="1">
    <citation type="submission" date="2022-11" db="EMBL/GenBank/DDBJ databases">
        <title>Complete genome sequence of Erwinia phage pEa_SNUABM_57.</title>
        <authorList>
            <person name="Kim S.G."/>
            <person name="Jo S.J."/>
            <person name="Lee S.B."/>
            <person name="Kwon J."/>
            <person name="Park S.C."/>
        </authorList>
    </citation>
    <scope>NUCLEOTIDE SEQUENCE</scope>
</reference>
<dbReference type="EMBL" id="OP764599">
    <property type="protein sequence ID" value="WAK44924.1"/>
    <property type="molecule type" value="Genomic_DNA"/>
</dbReference>
<proteinExistence type="predicted"/>
<organism evidence="2 3">
    <name type="scientific">Erwinia phage pEa_SNUABM_57</name>
    <dbReference type="NCBI Taxonomy" id="2996118"/>
    <lineage>
        <taxon>Viruses</taxon>
        <taxon>Duplodnaviria</taxon>
        <taxon>Heunggongvirae</taxon>
        <taxon>Uroviricota</taxon>
        <taxon>Caudoviricetes</taxon>
        <taxon>Autographivirales</taxon>
        <taxon>Autotranscriptaviridae</taxon>
        <taxon>Studiervirinae</taxon>
        <taxon>Berlinvirus</taxon>
        <taxon>Berlinvirus pEaSNUABM57</taxon>
    </lineage>
</organism>
<evidence type="ECO:0000313" key="2">
    <source>
        <dbReference type="EMBL" id="WAK44924.1"/>
    </source>
</evidence>